<name>A0A8J2P8Y3_9HEXA</name>
<sequence>SEDVTYNCFKEMINNLMLNLIGNYNLRKCDFEEIISDPPKVKLSSIIANHYMWVKNVK</sequence>
<protein>
    <submittedName>
        <fullName evidence="1">Uncharacterized protein</fullName>
    </submittedName>
</protein>
<dbReference type="AlphaFoldDB" id="A0A8J2P8Y3"/>
<gene>
    <name evidence="1" type="ORF">AFUS01_LOCUS23924</name>
</gene>
<evidence type="ECO:0000313" key="2">
    <source>
        <dbReference type="Proteomes" id="UP000708208"/>
    </source>
</evidence>
<dbReference type="EMBL" id="CAJVCH010293112">
    <property type="protein sequence ID" value="CAG7785292.1"/>
    <property type="molecule type" value="Genomic_DNA"/>
</dbReference>
<accession>A0A8J2P8Y3</accession>
<comment type="caution">
    <text evidence="1">The sequence shown here is derived from an EMBL/GenBank/DDBJ whole genome shotgun (WGS) entry which is preliminary data.</text>
</comment>
<proteinExistence type="predicted"/>
<reference evidence="1" key="1">
    <citation type="submission" date="2021-06" db="EMBL/GenBank/DDBJ databases">
        <authorList>
            <person name="Hodson N. C."/>
            <person name="Mongue J. A."/>
            <person name="Jaron S. K."/>
        </authorList>
    </citation>
    <scope>NUCLEOTIDE SEQUENCE</scope>
</reference>
<keyword evidence="2" id="KW-1185">Reference proteome</keyword>
<organism evidence="1 2">
    <name type="scientific">Allacma fusca</name>
    <dbReference type="NCBI Taxonomy" id="39272"/>
    <lineage>
        <taxon>Eukaryota</taxon>
        <taxon>Metazoa</taxon>
        <taxon>Ecdysozoa</taxon>
        <taxon>Arthropoda</taxon>
        <taxon>Hexapoda</taxon>
        <taxon>Collembola</taxon>
        <taxon>Symphypleona</taxon>
        <taxon>Sminthuridae</taxon>
        <taxon>Allacma</taxon>
    </lineage>
</organism>
<feature type="non-terminal residue" evidence="1">
    <location>
        <position position="1"/>
    </location>
</feature>
<evidence type="ECO:0000313" key="1">
    <source>
        <dbReference type="EMBL" id="CAG7785292.1"/>
    </source>
</evidence>
<dbReference type="Proteomes" id="UP000708208">
    <property type="component" value="Unassembled WGS sequence"/>
</dbReference>